<comment type="similarity">
    <text evidence="2 7">Belongs to the major facilitator superfamily. Sugar transporter (TC 2.A.1.1) family.</text>
</comment>
<evidence type="ECO:0000313" key="12">
    <source>
        <dbReference type="Proteomes" id="UP001310890"/>
    </source>
</evidence>
<evidence type="ECO:0000256" key="4">
    <source>
        <dbReference type="ARBA" id="ARBA00022692"/>
    </source>
</evidence>
<dbReference type="AlphaFoldDB" id="A0AAN7TBZ8"/>
<sequence length="625" mass="68918">MGRVYAGLRGAKLQFAIGLVAGTAFFLFGYDQGDLAGLLAVPEFRRQFPQIDTIGHPQSQHVAVIQGVTVAAWNIGCFVSAMLAVFWGDLIGRKNTIYLGTTFLLIGEIVQATSFSYGQFIAGRVIAGFGNGLNTATVPAWQAECTKAHRRGTLLMVSAGACIAAGLSFSYWITFAFSFVTGNSAAWRVPIAIQLIFALMVYVLMAFMPESPRWLILTGREDEALRVLAVLNDNQPSSMETRQEFLSIKDAVLEMSKGGNHDVFSMGDYRHFHRVALAFILQIFQQMSGINLIMQYLAIIFIQMFAYQRWVGMLIAAGVGTEFFLASFVAVIGIDRFWGRRSLLMFGATGMCLSMVLISIMQYLDLRSSNIAGTVFIFAYCTFFAIGWQGMAWLYQVEIIPLRIRGSANALSTAANWLVNFVVVLIAPIAFHNIGYRTYIIFACTNFVAVPLIYFLYPETGYRSLEEIDVIFHAASMGPNPWLNVRKIAANEPLWYGRGGDAEEPFLYEETEWHKKHVRFSDEVKTSDGGHSGSSPTLLSESRHGAGGSPDDGMDFMDRGLSRKSDVEGLDSEMNEKDDGVSGLPRDNGEDAAPAPVIARTSADRAYQRSLRSAGRDSRSAGRGY</sequence>
<feature type="transmembrane region" description="Helical" evidence="9">
    <location>
        <begin position="407"/>
        <end position="430"/>
    </location>
</feature>
<evidence type="ECO:0000256" key="5">
    <source>
        <dbReference type="ARBA" id="ARBA00022989"/>
    </source>
</evidence>
<dbReference type="Gene3D" id="1.20.1250.20">
    <property type="entry name" value="MFS general substrate transporter like domains"/>
    <property type="match status" value="1"/>
</dbReference>
<dbReference type="PANTHER" id="PTHR48022">
    <property type="entry name" value="PLASTIDIC GLUCOSE TRANSPORTER 4"/>
    <property type="match status" value="1"/>
</dbReference>
<feature type="transmembrane region" description="Helical" evidence="9">
    <location>
        <begin position="153"/>
        <end position="173"/>
    </location>
</feature>
<keyword evidence="6 9" id="KW-0472">Membrane</keyword>
<feature type="transmembrane region" description="Helical" evidence="9">
    <location>
        <begin position="275"/>
        <end position="304"/>
    </location>
</feature>
<accession>A0AAN7TBZ8</accession>
<dbReference type="NCBIfam" id="TIGR00879">
    <property type="entry name" value="SP"/>
    <property type="match status" value="1"/>
</dbReference>
<proteinExistence type="inferred from homology"/>
<evidence type="ECO:0000256" key="7">
    <source>
        <dbReference type="RuleBase" id="RU003346"/>
    </source>
</evidence>
<feature type="transmembrane region" description="Helical" evidence="9">
    <location>
        <begin position="185"/>
        <end position="207"/>
    </location>
</feature>
<feature type="transmembrane region" description="Helical" evidence="9">
    <location>
        <begin position="370"/>
        <end position="395"/>
    </location>
</feature>
<reference evidence="11" key="1">
    <citation type="submission" date="2023-08" db="EMBL/GenBank/DDBJ databases">
        <title>Black Yeasts Isolated from many extreme environments.</title>
        <authorList>
            <person name="Coleine C."/>
            <person name="Stajich J.E."/>
            <person name="Selbmann L."/>
        </authorList>
    </citation>
    <scope>NUCLEOTIDE SEQUENCE</scope>
    <source>
        <strain evidence="11">CCFEE 5401</strain>
    </source>
</reference>
<feature type="transmembrane region" description="Helical" evidence="9">
    <location>
        <begin position="343"/>
        <end position="364"/>
    </location>
</feature>
<feature type="compositionally biased region" description="Basic and acidic residues" evidence="8">
    <location>
        <begin position="614"/>
        <end position="625"/>
    </location>
</feature>
<dbReference type="PRINTS" id="PR00171">
    <property type="entry name" value="SUGRTRNSPORT"/>
</dbReference>
<dbReference type="InterPro" id="IPR003663">
    <property type="entry name" value="Sugar/inositol_transpt"/>
</dbReference>
<dbReference type="Proteomes" id="UP001310890">
    <property type="component" value="Unassembled WGS sequence"/>
</dbReference>
<evidence type="ECO:0000256" key="2">
    <source>
        <dbReference type="ARBA" id="ARBA00010992"/>
    </source>
</evidence>
<dbReference type="InterPro" id="IPR050360">
    <property type="entry name" value="MFS_Sugar_Transporters"/>
</dbReference>
<dbReference type="InterPro" id="IPR020846">
    <property type="entry name" value="MFS_dom"/>
</dbReference>
<evidence type="ECO:0000313" key="11">
    <source>
        <dbReference type="EMBL" id="KAK5109648.1"/>
    </source>
</evidence>
<dbReference type="InterPro" id="IPR005828">
    <property type="entry name" value="MFS_sugar_transport-like"/>
</dbReference>
<gene>
    <name evidence="11" type="ORF">LTR62_006885</name>
</gene>
<feature type="transmembrane region" description="Helical" evidence="9">
    <location>
        <begin position="63"/>
        <end position="85"/>
    </location>
</feature>
<keyword evidence="5 9" id="KW-1133">Transmembrane helix</keyword>
<organism evidence="11 12">
    <name type="scientific">Meristemomyces frigidus</name>
    <dbReference type="NCBI Taxonomy" id="1508187"/>
    <lineage>
        <taxon>Eukaryota</taxon>
        <taxon>Fungi</taxon>
        <taxon>Dikarya</taxon>
        <taxon>Ascomycota</taxon>
        <taxon>Pezizomycotina</taxon>
        <taxon>Dothideomycetes</taxon>
        <taxon>Dothideomycetidae</taxon>
        <taxon>Mycosphaerellales</taxon>
        <taxon>Teratosphaeriaceae</taxon>
        <taxon>Meristemomyces</taxon>
    </lineage>
</organism>
<dbReference type="GO" id="GO:0016020">
    <property type="term" value="C:membrane"/>
    <property type="evidence" value="ECO:0007669"/>
    <property type="project" value="UniProtKB-SubCell"/>
</dbReference>
<feature type="transmembrane region" description="Helical" evidence="9">
    <location>
        <begin position="310"/>
        <end position="331"/>
    </location>
</feature>
<dbReference type="PANTHER" id="PTHR48022:SF68">
    <property type="entry name" value="MAJOR FACILITATOR SUPERFAMILY (MFS) PROFILE DOMAIN-CONTAINING PROTEIN-RELATED"/>
    <property type="match status" value="1"/>
</dbReference>
<feature type="transmembrane region" description="Helical" evidence="9">
    <location>
        <begin position="12"/>
        <end position="30"/>
    </location>
</feature>
<dbReference type="Pfam" id="PF00083">
    <property type="entry name" value="Sugar_tr"/>
    <property type="match status" value="1"/>
</dbReference>
<evidence type="ECO:0000256" key="6">
    <source>
        <dbReference type="ARBA" id="ARBA00023136"/>
    </source>
</evidence>
<feature type="region of interest" description="Disordered" evidence="8">
    <location>
        <begin position="524"/>
        <end position="625"/>
    </location>
</feature>
<dbReference type="GO" id="GO:0005351">
    <property type="term" value="F:carbohydrate:proton symporter activity"/>
    <property type="evidence" value="ECO:0007669"/>
    <property type="project" value="TreeGrafter"/>
</dbReference>
<feature type="transmembrane region" description="Helical" evidence="9">
    <location>
        <begin position="436"/>
        <end position="457"/>
    </location>
</feature>
<evidence type="ECO:0000256" key="9">
    <source>
        <dbReference type="SAM" id="Phobius"/>
    </source>
</evidence>
<dbReference type="PROSITE" id="PS50850">
    <property type="entry name" value="MFS"/>
    <property type="match status" value="1"/>
</dbReference>
<dbReference type="SUPFAM" id="SSF103473">
    <property type="entry name" value="MFS general substrate transporter"/>
    <property type="match status" value="1"/>
</dbReference>
<comment type="subcellular location">
    <subcellularLocation>
        <location evidence="1">Membrane</location>
        <topology evidence="1">Multi-pass membrane protein</topology>
    </subcellularLocation>
</comment>
<protein>
    <recommendedName>
        <fullName evidence="10">Major facilitator superfamily (MFS) profile domain-containing protein</fullName>
    </recommendedName>
</protein>
<feature type="compositionally biased region" description="Basic and acidic residues" evidence="8">
    <location>
        <begin position="556"/>
        <end position="567"/>
    </location>
</feature>
<name>A0AAN7TBZ8_9PEZI</name>
<evidence type="ECO:0000256" key="3">
    <source>
        <dbReference type="ARBA" id="ARBA00022448"/>
    </source>
</evidence>
<evidence type="ECO:0000256" key="1">
    <source>
        <dbReference type="ARBA" id="ARBA00004141"/>
    </source>
</evidence>
<evidence type="ECO:0000259" key="10">
    <source>
        <dbReference type="PROSITE" id="PS50850"/>
    </source>
</evidence>
<dbReference type="InterPro" id="IPR036259">
    <property type="entry name" value="MFS_trans_sf"/>
</dbReference>
<keyword evidence="4 9" id="KW-0812">Transmembrane</keyword>
<dbReference type="EMBL" id="JAVRRL010000061">
    <property type="protein sequence ID" value="KAK5109648.1"/>
    <property type="molecule type" value="Genomic_DNA"/>
</dbReference>
<keyword evidence="3 7" id="KW-0813">Transport</keyword>
<comment type="caution">
    <text evidence="11">The sequence shown here is derived from an EMBL/GenBank/DDBJ whole genome shotgun (WGS) entry which is preliminary data.</text>
</comment>
<feature type="domain" description="Major facilitator superfamily (MFS) profile" evidence="10">
    <location>
        <begin position="17"/>
        <end position="461"/>
    </location>
</feature>
<evidence type="ECO:0000256" key="8">
    <source>
        <dbReference type="SAM" id="MobiDB-lite"/>
    </source>
</evidence>